<evidence type="ECO:0000313" key="4">
    <source>
        <dbReference type="WBParaSite" id="HCON_00026060-00001"/>
    </source>
</evidence>
<evidence type="ECO:0000313" key="3">
    <source>
        <dbReference type="Proteomes" id="UP000025227"/>
    </source>
</evidence>
<organism evidence="3 5">
    <name type="scientific">Haemonchus contortus</name>
    <name type="common">Barber pole worm</name>
    <dbReference type="NCBI Taxonomy" id="6289"/>
    <lineage>
        <taxon>Eukaryota</taxon>
        <taxon>Metazoa</taxon>
        <taxon>Ecdysozoa</taxon>
        <taxon>Nematoda</taxon>
        <taxon>Chromadorea</taxon>
        <taxon>Rhabditida</taxon>
        <taxon>Rhabditina</taxon>
        <taxon>Rhabditomorpha</taxon>
        <taxon>Strongyloidea</taxon>
        <taxon>Trichostrongylidae</taxon>
        <taxon>Haemonchus</taxon>
    </lineage>
</organism>
<dbReference type="OrthoDB" id="5898296at2759"/>
<evidence type="ECO:0000313" key="5">
    <source>
        <dbReference type="WBParaSite" id="HCON_00026090-00001"/>
    </source>
</evidence>
<keyword evidence="2" id="KW-0732">Signal</keyword>
<dbReference type="AlphaFoldDB" id="A0A6F7NSJ8"/>
<keyword evidence="3" id="KW-1185">Reference proteome</keyword>
<reference evidence="4 5" key="1">
    <citation type="submission" date="2020-12" db="UniProtKB">
        <authorList>
            <consortium name="WormBaseParasite"/>
        </authorList>
    </citation>
    <scope>IDENTIFICATION</scope>
    <source>
        <strain evidence="4 5">MHco3</strain>
    </source>
</reference>
<feature type="signal peptide" evidence="2">
    <location>
        <begin position="1"/>
        <end position="18"/>
    </location>
</feature>
<accession>A0A6F7NSJ8</accession>
<sequence length="155" mass="17250">MMLITLTILLPLVHTVAGTECHAEPIKTVNTSALPDQVLKQLEKEGAIIWDKYSLAVYYEGFPDVQNSNRQFIAACAGGLENRAFHNCVNATHIDGVEGGHNITKTEFLKFYHECNFAAGFVKFEEEEDDWDRGKSESEEERQELADAAGAGEEN</sequence>
<dbReference type="Proteomes" id="UP000025227">
    <property type="component" value="Unplaced"/>
</dbReference>
<proteinExistence type="predicted"/>
<dbReference type="WBParaSite" id="HCON_00026060-00001">
    <property type="protein sequence ID" value="HCON_00026060-00001"/>
    <property type="gene ID" value="HCON_00026060"/>
</dbReference>
<feature type="chain" id="PRO_5044631413" evidence="2">
    <location>
        <begin position="19"/>
        <end position="155"/>
    </location>
</feature>
<name>A0A6F7NSJ8_HAECO</name>
<protein>
    <submittedName>
        <fullName evidence="4 5">Secreted protein</fullName>
    </submittedName>
</protein>
<evidence type="ECO:0000256" key="1">
    <source>
        <dbReference type="SAM" id="MobiDB-lite"/>
    </source>
</evidence>
<evidence type="ECO:0000256" key="2">
    <source>
        <dbReference type="SAM" id="SignalP"/>
    </source>
</evidence>
<feature type="region of interest" description="Disordered" evidence="1">
    <location>
        <begin position="127"/>
        <end position="155"/>
    </location>
</feature>
<dbReference type="WBParaSite" id="HCON_00026090-00001">
    <property type="protein sequence ID" value="HCON_00026090-00001"/>
    <property type="gene ID" value="HCON_00026090"/>
</dbReference>